<proteinExistence type="predicted"/>
<gene>
    <name evidence="1" type="ORF">A7312_23475</name>
</gene>
<comment type="caution">
    <text evidence="1">The sequence shown here is derived from an EMBL/GenBank/DDBJ whole genome shotgun (WGS) entry which is preliminary data.</text>
</comment>
<accession>A0ABX2ZJH8</accession>
<evidence type="ECO:0000313" key="1">
    <source>
        <dbReference type="EMBL" id="ODA10516.1"/>
    </source>
</evidence>
<name>A0ABX2ZJH8_PAEPO</name>
<keyword evidence="2" id="KW-1185">Reference proteome</keyword>
<organism evidence="1 2">
    <name type="scientific">Paenibacillus polymyxa</name>
    <name type="common">Bacillus polymyxa</name>
    <dbReference type="NCBI Taxonomy" id="1406"/>
    <lineage>
        <taxon>Bacteria</taxon>
        <taxon>Bacillati</taxon>
        <taxon>Bacillota</taxon>
        <taxon>Bacilli</taxon>
        <taxon>Bacillales</taxon>
        <taxon>Paenibacillaceae</taxon>
        <taxon>Paenibacillus</taxon>
    </lineage>
</organism>
<dbReference type="RefSeq" id="WP_068938617.1">
    <property type="nucleotide sequence ID" value="NZ_LYND01000066.1"/>
</dbReference>
<sequence length="86" mass="9409">MQIQQLLDKCNAQIKMLGENAQVGLVMPGKWGKKDTKRLIPGGPIGRITAEFDGEIYGYKGSAVHVFFSAGEVKKACEKVLGEEQQ</sequence>
<dbReference type="Proteomes" id="UP000094974">
    <property type="component" value="Unassembled WGS sequence"/>
</dbReference>
<evidence type="ECO:0000313" key="2">
    <source>
        <dbReference type="Proteomes" id="UP000094974"/>
    </source>
</evidence>
<dbReference type="EMBL" id="LYND01000066">
    <property type="protein sequence ID" value="ODA10516.1"/>
    <property type="molecule type" value="Genomic_DNA"/>
</dbReference>
<reference evidence="2" key="1">
    <citation type="submission" date="2016-05" db="EMBL/GenBank/DDBJ databases">
        <title>Whole genome shotgun sequencing of cultured foodborne pathogen.</title>
        <authorList>
            <person name="Zheng J."/>
            <person name="Timme R."/>
            <person name="Allard M."/>
            <person name="Strain E."/>
            <person name="Luo Y."/>
            <person name="Brown E."/>
        </authorList>
    </citation>
    <scope>NUCLEOTIDE SEQUENCE [LARGE SCALE GENOMIC DNA]</scope>
    <source>
        <strain evidence="2">CFSAN034343</strain>
    </source>
</reference>
<protein>
    <submittedName>
        <fullName evidence="1">Uncharacterized protein</fullName>
    </submittedName>
</protein>